<dbReference type="NCBIfam" id="NF042991">
    <property type="entry name" value="alk_phos_PafA"/>
    <property type="match status" value="1"/>
</dbReference>
<gene>
    <name evidence="5" type="ORF">H9625_05450</name>
</gene>
<organism evidence="5 6">
    <name type="scientific">Phocaeicola intestinalis</name>
    <dbReference type="NCBI Taxonomy" id="2762212"/>
    <lineage>
        <taxon>Bacteria</taxon>
        <taxon>Pseudomonadati</taxon>
        <taxon>Bacteroidota</taxon>
        <taxon>Bacteroidia</taxon>
        <taxon>Bacteroidales</taxon>
        <taxon>Bacteroidaceae</taxon>
        <taxon>Phocaeicola</taxon>
    </lineage>
</organism>
<dbReference type="PANTHER" id="PTHR10151:SF120">
    <property type="entry name" value="BIS(5'-ADENOSYL)-TRIPHOSPHATASE"/>
    <property type="match status" value="1"/>
</dbReference>
<name>A0ABR8Y6S4_9BACT</name>
<dbReference type="Proteomes" id="UP000620874">
    <property type="component" value="Unassembled WGS sequence"/>
</dbReference>
<accession>A0ABR8Y6S4</accession>
<dbReference type="SUPFAM" id="SSF53649">
    <property type="entry name" value="Alkaline phosphatase-like"/>
    <property type="match status" value="1"/>
</dbReference>
<keyword evidence="3 4" id="KW-0732">Signal</keyword>
<dbReference type="EMBL" id="JACSPP010000011">
    <property type="protein sequence ID" value="MBD8039900.1"/>
    <property type="molecule type" value="Genomic_DNA"/>
</dbReference>
<dbReference type="InterPro" id="IPR026263">
    <property type="entry name" value="Alkaline_phosphatase_prok"/>
</dbReference>
<evidence type="ECO:0000313" key="5">
    <source>
        <dbReference type="EMBL" id="MBD8039900.1"/>
    </source>
</evidence>
<dbReference type="PANTHER" id="PTHR10151">
    <property type="entry name" value="ECTONUCLEOTIDE PYROPHOSPHATASE/PHOSPHODIESTERASE"/>
    <property type="match status" value="1"/>
</dbReference>
<dbReference type="PIRSF" id="PIRSF031924">
    <property type="entry name" value="Pi-irrepressible_AP"/>
    <property type="match status" value="1"/>
</dbReference>
<reference evidence="5 6" key="1">
    <citation type="submission" date="2020-08" db="EMBL/GenBank/DDBJ databases">
        <title>A Genomic Blueprint of the Chicken Gut Microbiome.</title>
        <authorList>
            <person name="Gilroy R."/>
            <person name="Ravi A."/>
            <person name="Getino M."/>
            <person name="Pursley I."/>
            <person name="Horton D.L."/>
            <person name="Alikhan N.-F."/>
            <person name="Baker D."/>
            <person name="Gharbi K."/>
            <person name="Hall N."/>
            <person name="Watson M."/>
            <person name="Adriaenssens E.M."/>
            <person name="Foster-Nyarko E."/>
            <person name="Jarju S."/>
            <person name="Secka A."/>
            <person name="Antonio M."/>
            <person name="Oren A."/>
            <person name="Chaudhuri R."/>
            <person name="La Ragione R.M."/>
            <person name="Hildebrand F."/>
            <person name="Pallen M.J."/>
        </authorList>
    </citation>
    <scope>NUCLEOTIDE SEQUENCE [LARGE SCALE GENOMIC DNA]</scope>
    <source>
        <strain evidence="5 6">Sa1CVN1</strain>
    </source>
</reference>
<dbReference type="RefSeq" id="WP_158100013.1">
    <property type="nucleotide sequence ID" value="NZ_JACSPP010000011.1"/>
</dbReference>
<feature type="signal peptide" evidence="4">
    <location>
        <begin position="1"/>
        <end position="20"/>
    </location>
</feature>
<evidence type="ECO:0000256" key="3">
    <source>
        <dbReference type="ARBA" id="ARBA00022729"/>
    </source>
</evidence>
<dbReference type="InterPro" id="IPR017850">
    <property type="entry name" value="Alkaline_phosphatase_core_sf"/>
</dbReference>
<dbReference type="CDD" id="cd16016">
    <property type="entry name" value="AP-SPAP"/>
    <property type="match status" value="1"/>
</dbReference>
<keyword evidence="6" id="KW-1185">Reference proteome</keyword>
<proteinExistence type="predicted"/>
<comment type="caution">
    <text evidence="5">The sequence shown here is derived from an EMBL/GenBank/DDBJ whole genome shotgun (WGS) entry which is preliminary data.</text>
</comment>
<dbReference type="Gene3D" id="3.30.1360.150">
    <property type="match status" value="1"/>
</dbReference>
<evidence type="ECO:0000256" key="2">
    <source>
        <dbReference type="ARBA" id="ARBA00022723"/>
    </source>
</evidence>
<keyword evidence="1" id="KW-0597">Phosphoprotein</keyword>
<dbReference type="InterPro" id="IPR002591">
    <property type="entry name" value="Phosphodiest/P_Trfase"/>
</dbReference>
<keyword evidence="2" id="KW-0479">Metal-binding</keyword>
<protein>
    <submittedName>
        <fullName evidence="5">Alkaline phosphatase family protein</fullName>
    </submittedName>
</protein>
<evidence type="ECO:0000256" key="1">
    <source>
        <dbReference type="ARBA" id="ARBA00022553"/>
    </source>
</evidence>
<evidence type="ECO:0000256" key="4">
    <source>
        <dbReference type="SAM" id="SignalP"/>
    </source>
</evidence>
<dbReference type="Gene3D" id="3.40.720.10">
    <property type="entry name" value="Alkaline Phosphatase, subunit A"/>
    <property type="match status" value="1"/>
</dbReference>
<sequence length="546" mass="61127">MKKSFITLLLCLCCSFVIKAQTNSPHVERPRLVIGIVVDQMRWDYLYRFYPRFGEGGFRRLMNEGFSCDNTHLNYIPTVTAIGHSSIYTGSVPSIHGIAGNNFYKNDTLVYCTDDPTVTGVGSNSPAGKMSPRNLLVTTIGDELKLATNFRSRVIGVALKDRASILPAGHTPDAAYWFDDETGRFITSTYYRKSLPQWLNDFNQRDLARQYLLQDWDTLYPIETYTASTADSTAYELPLADTPILPVPTSHLFEQKGYSVIRTTPYGNSLTLELAKAVLKGEQLGQGPETDMLTVSLSSTDYVGHQFGTYAIETEDTYLRLDRDLADFFRTLDETIGKNNYLLFLTADHAAAHNFRLMQDCGIPAGGWYAGTVKDSLNAVLDKQFGSGHPLVKDILNYQVFFDHAYIRQANIDLRAAKACAIDFLKSYPQFAYVADMEDLSNATLPADVRERAINGYNRLRSGDIQLIMQPGWYNIDRPDKTGGTDHGVWNPYDAHIPLFFMGWHIESGNTFHPVHMTDIAATVCALLRIQMPNGCIGTPVETVVE</sequence>
<dbReference type="Pfam" id="PF01663">
    <property type="entry name" value="Phosphodiest"/>
    <property type="match status" value="1"/>
</dbReference>
<feature type="chain" id="PRO_5045125507" evidence="4">
    <location>
        <begin position="21"/>
        <end position="546"/>
    </location>
</feature>
<evidence type="ECO:0000313" key="6">
    <source>
        <dbReference type="Proteomes" id="UP000620874"/>
    </source>
</evidence>